<dbReference type="STRING" id="375574.GCA_001418035_01084"/>
<organism evidence="1 2">
    <name type="scientific">Gulbenkiania indica</name>
    <dbReference type="NCBI Taxonomy" id="375574"/>
    <lineage>
        <taxon>Bacteria</taxon>
        <taxon>Pseudomonadati</taxon>
        <taxon>Pseudomonadota</taxon>
        <taxon>Betaproteobacteria</taxon>
        <taxon>Neisseriales</taxon>
        <taxon>Chromobacteriaceae</taxon>
        <taxon>Gulbenkiania</taxon>
    </lineage>
</organism>
<sequence length="69" mass="8569">MADWQVSSTKDVRERDRFEINRHDKRYSHPMRVCFLHPCVPREVAEEIRTLLMKRMEERLAARPFRRER</sequence>
<accession>A0A0K6GVB0</accession>
<dbReference type="RefSeq" id="WP_055433635.1">
    <property type="nucleotide sequence ID" value="NZ_CYHA01000002.1"/>
</dbReference>
<dbReference type="AlphaFoldDB" id="A0A0K6GVB0"/>
<keyword evidence="2" id="KW-1185">Reference proteome</keyword>
<gene>
    <name evidence="1" type="ORF">Ga0061063_1292</name>
</gene>
<name>A0A0K6GVB0_9NEIS</name>
<reference evidence="2" key="1">
    <citation type="submission" date="2015-08" db="EMBL/GenBank/DDBJ databases">
        <authorList>
            <person name="Varghese N."/>
        </authorList>
    </citation>
    <scope>NUCLEOTIDE SEQUENCE [LARGE SCALE GENOMIC DNA]</scope>
    <source>
        <strain evidence="2">DSM 17901</strain>
    </source>
</reference>
<dbReference type="Proteomes" id="UP000243535">
    <property type="component" value="Unassembled WGS sequence"/>
</dbReference>
<dbReference type="OrthoDB" id="9894264at2"/>
<evidence type="ECO:0000313" key="2">
    <source>
        <dbReference type="Proteomes" id="UP000243535"/>
    </source>
</evidence>
<dbReference type="EMBL" id="CYHA01000002">
    <property type="protein sequence ID" value="CUA82472.1"/>
    <property type="molecule type" value="Genomic_DNA"/>
</dbReference>
<protein>
    <submittedName>
        <fullName evidence="1">Uncharacterized protein</fullName>
    </submittedName>
</protein>
<evidence type="ECO:0000313" key="1">
    <source>
        <dbReference type="EMBL" id="CUA82472.1"/>
    </source>
</evidence>
<proteinExistence type="predicted"/>